<dbReference type="PANTHER" id="PTHR43104:SF4">
    <property type="entry name" value="L-2-HYDROXYGLUTARATE DEHYDROGENASE, MITOCHONDRIAL"/>
    <property type="match status" value="1"/>
</dbReference>
<evidence type="ECO:0000313" key="11">
    <source>
        <dbReference type="Proteomes" id="UP000009022"/>
    </source>
</evidence>
<evidence type="ECO:0000256" key="2">
    <source>
        <dbReference type="ARBA" id="ARBA00022630"/>
    </source>
</evidence>
<dbReference type="GeneID" id="6755838"/>
<dbReference type="PANTHER" id="PTHR43104">
    <property type="entry name" value="L-2-HYDROXYGLUTARATE DEHYDROGENASE, MITOCHONDRIAL"/>
    <property type="match status" value="1"/>
</dbReference>
<dbReference type="Gene3D" id="3.50.50.60">
    <property type="entry name" value="FAD/NAD(P)-binding domain"/>
    <property type="match status" value="1"/>
</dbReference>
<proteinExistence type="inferred from homology"/>
<evidence type="ECO:0000256" key="4">
    <source>
        <dbReference type="ARBA" id="ARBA00023002"/>
    </source>
</evidence>
<protein>
    <recommendedName>
        <fullName evidence="8">L-2-hydroxyglutarate dehydrogenase, mitochondrial</fullName>
        <ecNumber evidence="7">1.1.99.2</ecNumber>
    </recommendedName>
</protein>
<dbReference type="OMA" id="LYYEGPP"/>
<dbReference type="Pfam" id="PF01266">
    <property type="entry name" value="DAO"/>
    <property type="match status" value="1"/>
</dbReference>
<evidence type="ECO:0000313" key="10">
    <source>
        <dbReference type="EMBL" id="EDV22759.1"/>
    </source>
</evidence>
<evidence type="ECO:0000256" key="1">
    <source>
        <dbReference type="ARBA" id="ARBA00001974"/>
    </source>
</evidence>
<evidence type="ECO:0000259" key="9">
    <source>
        <dbReference type="Pfam" id="PF01266"/>
    </source>
</evidence>
<organism evidence="10 11">
    <name type="scientific">Trichoplax adhaerens</name>
    <name type="common">Trichoplax reptans</name>
    <dbReference type="NCBI Taxonomy" id="10228"/>
    <lineage>
        <taxon>Eukaryota</taxon>
        <taxon>Metazoa</taxon>
        <taxon>Placozoa</taxon>
        <taxon>Uniplacotomia</taxon>
        <taxon>Trichoplacea</taxon>
        <taxon>Trichoplacidae</taxon>
        <taxon>Trichoplax</taxon>
    </lineage>
</organism>
<comment type="catalytic activity">
    <reaction evidence="5">
        <text>(S)-2-hydroxyglutarate + A = 2-oxoglutarate + AH2</text>
        <dbReference type="Rhea" id="RHEA:21252"/>
        <dbReference type="ChEBI" id="CHEBI:13193"/>
        <dbReference type="ChEBI" id="CHEBI:16782"/>
        <dbReference type="ChEBI" id="CHEBI:16810"/>
        <dbReference type="ChEBI" id="CHEBI:17499"/>
        <dbReference type="EC" id="1.1.99.2"/>
    </reaction>
</comment>
<dbReference type="RefSeq" id="XP_002114625.1">
    <property type="nucleotide sequence ID" value="XM_002114589.1"/>
</dbReference>
<comment type="cofactor">
    <cofactor evidence="1">
        <name>FAD</name>
        <dbReference type="ChEBI" id="CHEBI:57692"/>
    </cofactor>
</comment>
<gene>
    <name evidence="10" type="ORF">TRIADDRAFT_58655</name>
</gene>
<dbReference type="Proteomes" id="UP000009022">
    <property type="component" value="Unassembled WGS sequence"/>
</dbReference>
<accession>B3S3B0</accession>
<dbReference type="eggNOG" id="ENOG502SS48">
    <property type="taxonomic scope" value="Eukaryota"/>
</dbReference>
<name>B3S3B0_TRIAD</name>
<sequence>MKFQGSAYLSIPGNGKPRFQAPCLHYESNYNVRKAYKKLLDQYGLDHISTVHGRKSNNARKESIAIIGGGWYGCHLARALSIRGYPVQIFEANDDLFQGASALNTFRLHRGFHYPRSVTTRLQCKEGFEKFVEDYPALSKMQSSAIYAISKDLPTSNKGKSVKEGIRFNKYKEIMDESGLNYKDIEATDLIKYQNIEGMVDTNERTIYVDLPREYFRSVLTGLGVDISYNSRVICLQNKDDGKVDVSYYTFDKKSIASVKNRTESFDYVINCTYNTYKPIKDLSATYESCIQLIYSSKVKNERPFSFSIFDGEFPSIDPFEFYFRPHGSSSKQFYIMSHVKLTPIKKYSTYSEARQHQSSLSKEEIVGLKDDFEKAFQDYFPDFYRYFSYEGYALSIKSKPNIQKKSEADFRGVITRQEGNIIHVFSGKIDTIFQAKCDVFNILKRNQ</sequence>
<comment type="similarity">
    <text evidence="6">Belongs to the L2HGDH family.</text>
</comment>
<keyword evidence="2" id="KW-0285">Flavoprotein</keyword>
<evidence type="ECO:0000256" key="6">
    <source>
        <dbReference type="ARBA" id="ARBA00037941"/>
    </source>
</evidence>
<keyword evidence="4" id="KW-0560">Oxidoreductase</keyword>
<evidence type="ECO:0000256" key="3">
    <source>
        <dbReference type="ARBA" id="ARBA00022827"/>
    </source>
</evidence>
<dbReference type="GO" id="GO:0047545">
    <property type="term" value="F:(S)-2-hydroxyglutarate dehydrogenase activity"/>
    <property type="evidence" value="ECO:0000318"/>
    <property type="project" value="GO_Central"/>
</dbReference>
<dbReference type="HOGENOM" id="CLU_043129_0_0_1"/>
<dbReference type="InterPro" id="IPR036188">
    <property type="entry name" value="FAD/NAD-bd_sf"/>
</dbReference>
<evidence type="ECO:0000256" key="8">
    <source>
        <dbReference type="ARBA" id="ARBA00041137"/>
    </source>
</evidence>
<evidence type="ECO:0000256" key="7">
    <source>
        <dbReference type="ARBA" id="ARBA00038878"/>
    </source>
</evidence>
<dbReference type="OrthoDB" id="2426426at2759"/>
<dbReference type="EC" id="1.1.99.2" evidence="7"/>
<keyword evidence="3" id="KW-0274">FAD</keyword>
<dbReference type="EMBL" id="DS985248">
    <property type="protein sequence ID" value="EDV22759.1"/>
    <property type="molecule type" value="Genomic_DNA"/>
</dbReference>
<dbReference type="CTD" id="6755838"/>
<dbReference type="InterPro" id="IPR006076">
    <property type="entry name" value="FAD-dep_OxRdtase"/>
</dbReference>
<dbReference type="AlphaFoldDB" id="B3S3B0"/>
<dbReference type="KEGG" id="tad:TRIADDRAFT_58655"/>
<dbReference type="InParanoid" id="B3S3B0"/>
<keyword evidence="11" id="KW-1185">Reference proteome</keyword>
<feature type="domain" description="FAD dependent oxidoreductase" evidence="9">
    <location>
        <begin position="64"/>
        <end position="327"/>
    </location>
</feature>
<reference evidence="10 11" key="1">
    <citation type="journal article" date="2008" name="Nature">
        <title>The Trichoplax genome and the nature of placozoans.</title>
        <authorList>
            <person name="Srivastava M."/>
            <person name="Begovic E."/>
            <person name="Chapman J."/>
            <person name="Putnam N.H."/>
            <person name="Hellsten U."/>
            <person name="Kawashima T."/>
            <person name="Kuo A."/>
            <person name="Mitros T."/>
            <person name="Salamov A."/>
            <person name="Carpenter M.L."/>
            <person name="Signorovitch A.Y."/>
            <person name="Moreno M.A."/>
            <person name="Kamm K."/>
            <person name="Grimwood J."/>
            <person name="Schmutz J."/>
            <person name="Shapiro H."/>
            <person name="Grigoriev I.V."/>
            <person name="Buss L.W."/>
            <person name="Schierwater B."/>
            <person name="Dellaporta S.L."/>
            <person name="Rokhsar D.S."/>
        </authorList>
    </citation>
    <scope>NUCLEOTIDE SEQUENCE [LARGE SCALE GENOMIC DNA]</scope>
    <source>
        <strain evidence="10 11">Grell-BS-1999</strain>
    </source>
</reference>
<dbReference type="SUPFAM" id="SSF51905">
    <property type="entry name" value="FAD/NAD(P)-binding domain"/>
    <property type="match status" value="1"/>
</dbReference>
<evidence type="ECO:0000256" key="5">
    <source>
        <dbReference type="ARBA" id="ARBA00036066"/>
    </source>
</evidence>